<name>A0ABY6ZE49_9BACL</name>
<comment type="subcellular location">
    <subcellularLocation>
        <location evidence="1">Cell membrane</location>
        <topology evidence="1">Multi-pass membrane protein</topology>
    </subcellularLocation>
</comment>
<feature type="domain" description="MacB-like periplasmic core" evidence="9">
    <location>
        <begin position="21"/>
        <end position="241"/>
    </location>
</feature>
<protein>
    <submittedName>
        <fullName evidence="10">ABC transporter permease</fullName>
    </submittedName>
</protein>
<keyword evidence="2" id="KW-1003">Cell membrane</keyword>
<dbReference type="RefSeq" id="WP_268004981.1">
    <property type="nucleotide sequence ID" value="NZ_BSUT01000001.1"/>
</dbReference>
<feature type="transmembrane region" description="Helical" evidence="7">
    <location>
        <begin position="367"/>
        <end position="386"/>
    </location>
</feature>
<dbReference type="EMBL" id="CP104067">
    <property type="protein sequence ID" value="WAH41083.1"/>
    <property type="molecule type" value="Genomic_DNA"/>
</dbReference>
<evidence type="ECO:0000256" key="1">
    <source>
        <dbReference type="ARBA" id="ARBA00004651"/>
    </source>
</evidence>
<dbReference type="Pfam" id="PF02687">
    <property type="entry name" value="FtsX"/>
    <property type="match status" value="1"/>
</dbReference>
<dbReference type="PANTHER" id="PTHR30572:SF4">
    <property type="entry name" value="ABC TRANSPORTER PERMEASE YTRF"/>
    <property type="match status" value="1"/>
</dbReference>
<feature type="transmembrane region" description="Helical" evidence="7">
    <location>
        <begin position="323"/>
        <end position="355"/>
    </location>
</feature>
<feature type="transmembrane region" description="Helical" evidence="7">
    <location>
        <begin position="280"/>
        <end position="302"/>
    </location>
</feature>
<organism evidence="10 11">
    <name type="scientific">Alicyclobacillus fastidiosus</name>
    <dbReference type="NCBI Taxonomy" id="392011"/>
    <lineage>
        <taxon>Bacteria</taxon>
        <taxon>Bacillati</taxon>
        <taxon>Bacillota</taxon>
        <taxon>Bacilli</taxon>
        <taxon>Bacillales</taxon>
        <taxon>Alicyclobacillaceae</taxon>
        <taxon>Alicyclobacillus</taxon>
    </lineage>
</organism>
<dbReference type="PANTHER" id="PTHR30572">
    <property type="entry name" value="MEMBRANE COMPONENT OF TRANSPORTER-RELATED"/>
    <property type="match status" value="1"/>
</dbReference>
<keyword evidence="4 7" id="KW-1133">Transmembrane helix</keyword>
<dbReference type="InterPro" id="IPR003838">
    <property type="entry name" value="ABC3_permease_C"/>
</dbReference>
<evidence type="ECO:0000313" key="11">
    <source>
        <dbReference type="Proteomes" id="UP001164761"/>
    </source>
</evidence>
<feature type="domain" description="ABC3 transporter permease C-terminal" evidence="8">
    <location>
        <begin position="284"/>
        <end position="396"/>
    </location>
</feature>
<accession>A0ABY6ZE49</accession>
<dbReference type="InterPro" id="IPR025857">
    <property type="entry name" value="MacB_PCD"/>
</dbReference>
<dbReference type="Pfam" id="PF12704">
    <property type="entry name" value="MacB_PCD"/>
    <property type="match status" value="1"/>
</dbReference>
<evidence type="ECO:0000256" key="4">
    <source>
        <dbReference type="ARBA" id="ARBA00022989"/>
    </source>
</evidence>
<dbReference type="Proteomes" id="UP001164761">
    <property type="component" value="Chromosome"/>
</dbReference>
<evidence type="ECO:0000313" key="10">
    <source>
        <dbReference type="EMBL" id="WAH41083.1"/>
    </source>
</evidence>
<evidence type="ECO:0000256" key="7">
    <source>
        <dbReference type="SAM" id="Phobius"/>
    </source>
</evidence>
<evidence type="ECO:0000256" key="6">
    <source>
        <dbReference type="ARBA" id="ARBA00038076"/>
    </source>
</evidence>
<keyword evidence="5 7" id="KW-0472">Membrane</keyword>
<evidence type="ECO:0000259" key="8">
    <source>
        <dbReference type="Pfam" id="PF02687"/>
    </source>
</evidence>
<comment type="similarity">
    <text evidence="6">Belongs to the ABC-4 integral membrane protein family.</text>
</comment>
<dbReference type="InterPro" id="IPR050250">
    <property type="entry name" value="Macrolide_Exporter_MacB"/>
</dbReference>
<evidence type="ECO:0000256" key="3">
    <source>
        <dbReference type="ARBA" id="ARBA00022692"/>
    </source>
</evidence>
<evidence type="ECO:0000256" key="5">
    <source>
        <dbReference type="ARBA" id="ARBA00023136"/>
    </source>
</evidence>
<keyword evidence="11" id="KW-1185">Reference proteome</keyword>
<sequence length="403" mass="41851">MKRAKALSTAFRSLWTHPLRTILTLLGMVIGVGSVVALMSIGTASTNSVASQIQGLGTNVLEISPGQSTQNGISQGLGSGQPLTLSDVTALQKDSALSAVAPVQTSSGQVVFGSTNYQTAIEGSTPDIFSIRNLTMSAGRPFNVVEENDAANVAVLGATAAQNIFGNTNPVGQTIWINGITFQVIGELNTQGSSGATNNDNEIIIPYSTLQDRFTGTADPSMIYASAVSSKSMSMAQAQIEMTMRQTNGLSFSSSDNFTITNQATLLSAMQGVNQTMQNLLGGIASISLLVGGIGIMNILLVSVTERTREIGLRKALGATKGAVLGQFLLESGFVGLIGGIAGIALGGMAAIVIGKFMDNAVQINMSSVWLSFIVSVAIGLVFGIYPAMRASRLSPINALRFE</sequence>
<feature type="transmembrane region" description="Helical" evidence="7">
    <location>
        <begin position="21"/>
        <end position="42"/>
    </location>
</feature>
<keyword evidence="3 7" id="KW-0812">Transmembrane</keyword>
<gene>
    <name evidence="10" type="ORF">NZD89_22845</name>
</gene>
<proteinExistence type="inferred from homology"/>
<evidence type="ECO:0000259" key="9">
    <source>
        <dbReference type="Pfam" id="PF12704"/>
    </source>
</evidence>
<reference evidence="10" key="1">
    <citation type="submission" date="2022-08" db="EMBL/GenBank/DDBJ databases">
        <title>Alicyclobacillus fastidiosus DSM 17978, complete genome.</title>
        <authorList>
            <person name="Wang Q."/>
            <person name="Cai R."/>
            <person name="Wang Z."/>
        </authorList>
    </citation>
    <scope>NUCLEOTIDE SEQUENCE</scope>
    <source>
        <strain evidence="10">DSM 17978</strain>
    </source>
</reference>
<evidence type="ECO:0000256" key="2">
    <source>
        <dbReference type="ARBA" id="ARBA00022475"/>
    </source>
</evidence>